<dbReference type="Pfam" id="PF00593">
    <property type="entry name" value="TonB_dep_Rec_b-barrel"/>
    <property type="match status" value="1"/>
</dbReference>
<comment type="similarity">
    <text evidence="2 10 11">Belongs to the TonB-dependent receptor family.</text>
</comment>
<evidence type="ECO:0000256" key="7">
    <source>
        <dbReference type="ARBA" id="ARBA00023136"/>
    </source>
</evidence>
<evidence type="ECO:0000256" key="9">
    <source>
        <dbReference type="ARBA" id="ARBA00023237"/>
    </source>
</evidence>
<evidence type="ECO:0000313" key="15">
    <source>
        <dbReference type="Proteomes" id="UP000242205"/>
    </source>
</evidence>
<dbReference type="Proteomes" id="UP000242205">
    <property type="component" value="Chromosome"/>
</dbReference>
<keyword evidence="9 10" id="KW-0998">Cell outer membrane</keyword>
<dbReference type="GO" id="GO:0015344">
    <property type="term" value="F:siderophore uptake transmembrane transporter activity"/>
    <property type="evidence" value="ECO:0007669"/>
    <property type="project" value="TreeGrafter"/>
</dbReference>
<dbReference type="InterPro" id="IPR036942">
    <property type="entry name" value="Beta-barrel_TonB_sf"/>
</dbReference>
<dbReference type="GO" id="GO:0009279">
    <property type="term" value="C:cell outer membrane"/>
    <property type="evidence" value="ECO:0007669"/>
    <property type="project" value="UniProtKB-SubCell"/>
</dbReference>
<feature type="domain" description="TonB-dependent receptor-like beta-barrel" evidence="12">
    <location>
        <begin position="246"/>
        <end position="594"/>
    </location>
</feature>
<name>A0A2I6SAN5_9RHOO</name>
<evidence type="ECO:0000259" key="13">
    <source>
        <dbReference type="Pfam" id="PF07715"/>
    </source>
</evidence>
<evidence type="ECO:0000256" key="2">
    <source>
        <dbReference type="ARBA" id="ARBA00009810"/>
    </source>
</evidence>
<keyword evidence="7 10" id="KW-0472">Membrane</keyword>
<dbReference type="Gene3D" id="2.40.170.20">
    <property type="entry name" value="TonB-dependent receptor, beta-barrel domain"/>
    <property type="match status" value="1"/>
</dbReference>
<keyword evidence="15" id="KW-1185">Reference proteome</keyword>
<dbReference type="SUPFAM" id="SSF56935">
    <property type="entry name" value="Porins"/>
    <property type="match status" value="1"/>
</dbReference>
<dbReference type="OrthoDB" id="183532at2"/>
<dbReference type="Pfam" id="PF07715">
    <property type="entry name" value="Plug"/>
    <property type="match status" value="1"/>
</dbReference>
<dbReference type="InterPro" id="IPR012910">
    <property type="entry name" value="Plug_dom"/>
</dbReference>
<dbReference type="PANTHER" id="PTHR30069">
    <property type="entry name" value="TONB-DEPENDENT OUTER MEMBRANE RECEPTOR"/>
    <property type="match status" value="1"/>
</dbReference>
<protein>
    <submittedName>
        <fullName evidence="14">TonB-dependent receptor</fullName>
    </submittedName>
</protein>
<comment type="subcellular location">
    <subcellularLocation>
        <location evidence="1 10">Cell outer membrane</location>
        <topology evidence="1 10">Multi-pass membrane protein</topology>
    </subcellularLocation>
</comment>
<reference evidence="14 15" key="1">
    <citation type="submission" date="2018-01" db="EMBL/GenBank/DDBJ databases">
        <authorList>
            <person name="Fu G.-Y."/>
        </authorList>
    </citation>
    <scope>NUCLEOTIDE SEQUENCE [LARGE SCALE GENOMIC DNA]</scope>
    <source>
        <strain evidence="14 15">SY39</strain>
    </source>
</reference>
<organism evidence="14 15">
    <name type="scientific">Pseudazoarcus pumilus</name>
    <dbReference type="NCBI Taxonomy" id="2067960"/>
    <lineage>
        <taxon>Bacteria</taxon>
        <taxon>Pseudomonadati</taxon>
        <taxon>Pseudomonadota</taxon>
        <taxon>Betaproteobacteria</taxon>
        <taxon>Rhodocyclales</taxon>
        <taxon>Zoogloeaceae</taxon>
        <taxon>Pseudazoarcus</taxon>
    </lineage>
</organism>
<dbReference type="InterPro" id="IPR000531">
    <property type="entry name" value="Beta-barrel_TonB"/>
</dbReference>
<evidence type="ECO:0000256" key="8">
    <source>
        <dbReference type="ARBA" id="ARBA00023170"/>
    </source>
</evidence>
<feature type="domain" description="TonB-dependent receptor plug" evidence="13">
    <location>
        <begin position="34"/>
        <end position="142"/>
    </location>
</feature>
<dbReference type="EMBL" id="CP025682">
    <property type="protein sequence ID" value="AUN96309.1"/>
    <property type="molecule type" value="Genomic_DNA"/>
</dbReference>
<dbReference type="InterPro" id="IPR039426">
    <property type="entry name" value="TonB-dep_rcpt-like"/>
</dbReference>
<dbReference type="PANTHER" id="PTHR30069:SF27">
    <property type="entry name" value="BLL4766 PROTEIN"/>
    <property type="match status" value="1"/>
</dbReference>
<evidence type="ECO:0000256" key="1">
    <source>
        <dbReference type="ARBA" id="ARBA00004571"/>
    </source>
</evidence>
<evidence type="ECO:0000256" key="10">
    <source>
        <dbReference type="PROSITE-ProRule" id="PRU01360"/>
    </source>
</evidence>
<evidence type="ECO:0000256" key="3">
    <source>
        <dbReference type="ARBA" id="ARBA00022448"/>
    </source>
</evidence>
<keyword evidence="3 10" id="KW-0813">Transport</keyword>
<keyword evidence="6 11" id="KW-0798">TonB box</keyword>
<evidence type="ECO:0000259" key="12">
    <source>
        <dbReference type="Pfam" id="PF00593"/>
    </source>
</evidence>
<proteinExistence type="inferred from homology"/>
<dbReference type="AlphaFoldDB" id="A0A2I6SAN5"/>
<keyword evidence="4 10" id="KW-1134">Transmembrane beta strand</keyword>
<evidence type="ECO:0000313" key="14">
    <source>
        <dbReference type="EMBL" id="AUN96309.1"/>
    </source>
</evidence>
<dbReference type="Gene3D" id="2.170.130.10">
    <property type="entry name" value="TonB-dependent receptor, plug domain"/>
    <property type="match status" value="1"/>
</dbReference>
<keyword evidence="8 14" id="KW-0675">Receptor</keyword>
<evidence type="ECO:0000256" key="5">
    <source>
        <dbReference type="ARBA" id="ARBA00022692"/>
    </source>
</evidence>
<dbReference type="GO" id="GO:0044718">
    <property type="term" value="P:siderophore transmembrane transport"/>
    <property type="evidence" value="ECO:0007669"/>
    <property type="project" value="TreeGrafter"/>
</dbReference>
<keyword evidence="5 10" id="KW-0812">Transmembrane</keyword>
<dbReference type="PROSITE" id="PS52016">
    <property type="entry name" value="TONB_DEPENDENT_REC_3"/>
    <property type="match status" value="1"/>
</dbReference>
<accession>A0A2I6SAN5</accession>
<dbReference type="InterPro" id="IPR037066">
    <property type="entry name" value="Plug_dom_sf"/>
</dbReference>
<evidence type="ECO:0000256" key="6">
    <source>
        <dbReference type="ARBA" id="ARBA00023077"/>
    </source>
</evidence>
<sequence length="665" mass="74240">MSALSALADELHVDPFAQDMPVVLTGSRLAQSPLDAPAPVTIIDREMIAASGFTEIHDLMRLVPGFLVADWPNGSPTVANHGLGDAFDRRIKVLVDGRAVNDPLWGNTLWQDLPVRVDDIDRIEVVRGPHGAAYGANAFQGVINIITRHPATESGTTVISRLGRDGFHDHGVRINGGPGSAIDWRLTASRRGARNFKSITNDEGDVFSQESVRRTVVNLQASTQLTARDELRLQLGIVDGVDDRGYPATSDESPEWPIRDEDVRTHYLHGAWTRSFAADSELTVQFYHQAHRRRVAWVIEDGGRSIPTDLDTDTARNDLELQYSGNLAPRWHFLVGAGVRQDSVRSRRFFDSGRTLRATYWQGFGSLNWQASDALSVNLGGTFEDHAYSGKLFSPRLAINWALSPLSALRMSAGKSYRAPSLMESHARETIRYEDTIVRRLYNSLQKVDPEEVVHLELGYVARIPQYGLSVDARVFQDRYDGYLDDEVCRYRPPPRSNCADLGFATPPGFSADPLSTSTYYFLNLGRATVRGAEFTLDWKRPGWGRAILTQSFTRVHTGSQLEEENVDRSAPSSATSLLLIKDLPHRWRASLGYYHTHPVHWLNDGGEMGNQDRVDLKIARAFGAYGSDNEVALTVQSLGGRYPDFDAEKFRHEPRIFLSVRATW</sequence>
<evidence type="ECO:0000256" key="4">
    <source>
        <dbReference type="ARBA" id="ARBA00022452"/>
    </source>
</evidence>
<evidence type="ECO:0000256" key="11">
    <source>
        <dbReference type="RuleBase" id="RU003357"/>
    </source>
</evidence>
<dbReference type="KEGG" id="atw:C0099_02205"/>
<gene>
    <name evidence="14" type="ORF">C0099_02205</name>
</gene>